<accession>A0A5R8NEF0</accession>
<evidence type="ECO:0000256" key="1">
    <source>
        <dbReference type="SAM" id="MobiDB-lite"/>
    </source>
</evidence>
<name>A0A5R8NEF0_9NOCA</name>
<evidence type="ECO:0000313" key="3">
    <source>
        <dbReference type="Proteomes" id="UP000306378"/>
    </source>
</evidence>
<feature type="region of interest" description="Disordered" evidence="1">
    <location>
        <begin position="82"/>
        <end position="101"/>
    </location>
</feature>
<dbReference type="AlphaFoldDB" id="A0A5R8NEF0"/>
<comment type="caution">
    <text evidence="2">The sequence shown here is derived from an EMBL/GenBank/DDBJ whole genome shotgun (WGS) entry which is preliminary data.</text>
</comment>
<dbReference type="RefSeq" id="WP_138451717.1">
    <property type="nucleotide sequence ID" value="NZ_VBUT01000011.1"/>
</dbReference>
<dbReference type="EMBL" id="VBUT01000011">
    <property type="protein sequence ID" value="TLF74048.1"/>
    <property type="molecule type" value="Genomic_DNA"/>
</dbReference>
<protein>
    <submittedName>
        <fullName evidence="2">Uncharacterized protein</fullName>
    </submittedName>
</protein>
<gene>
    <name evidence="2" type="ORF">FEK34_25340</name>
</gene>
<evidence type="ECO:0000313" key="2">
    <source>
        <dbReference type="EMBL" id="TLF74048.1"/>
    </source>
</evidence>
<reference evidence="2 3" key="1">
    <citation type="submission" date="2019-05" db="EMBL/GenBank/DDBJ databases">
        <title>Genomes sequences of two Nocardia cyriacigeorgica environmental isolates, type strains Nocardia asteroides ATCC 19247 and Nocardia cyriacigeorgica DSM 44484.</title>
        <authorList>
            <person name="Vautrin F."/>
            <person name="Bergeron E."/>
            <person name="Dubost A."/>
            <person name="Abrouk D."/>
            <person name="Rodriguez Nava V."/>
            <person name="Pujic P."/>
        </authorList>
    </citation>
    <scope>NUCLEOTIDE SEQUENCE [LARGE SCALE GENOMIC DNA]</scope>
    <source>
        <strain evidence="2 3">EML 446</strain>
    </source>
</reference>
<dbReference type="Proteomes" id="UP000306378">
    <property type="component" value="Unassembled WGS sequence"/>
</dbReference>
<proteinExistence type="predicted"/>
<organism evidence="2 3">
    <name type="scientific">Nocardia cyriacigeorgica</name>
    <dbReference type="NCBI Taxonomy" id="135487"/>
    <lineage>
        <taxon>Bacteria</taxon>
        <taxon>Bacillati</taxon>
        <taxon>Actinomycetota</taxon>
        <taxon>Actinomycetes</taxon>
        <taxon>Mycobacteriales</taxon>
        <taxon>Nocardiaceae</taxon>
        <taxon>Nocardia</taxon>
    </lineage>
</organism>
<sequence length="125" mass="14155">MTTSIREGDMTWEQIATAALGGGVVTGIVDRLFLRRSTRADVVDKLETIAGRIADRAMEQADRRVADAEQRVQNVETKLLEHQQRDLKREMRRREAAARHADWDRDVARRLDELGQPVGPPPALE</sequence>